<protein>
    <submittedName>
        <fullName evidence="1">Lysophospholipase</fullName>
    </submittedName>
</protein>
<dbReference type="STRING" id="1619308.B5808_01710"/>
<dbReference type="InterPro" id="IPR051044">
    <property type="entry name" value="MAG_DAG_Lipase"/>
</dbReference>
<name>A0A1X9LFY1_9MICO</name>
<sequence>MREASFTDRFVDELGVPITYYGRLVAQPKAVVQIQHGLGEHALRYQPLMDDLVAAGYSVYAPDQRGHGATGLEQYDGDRARLGRLGPGGLRATVDDIRQLTMVVQREHPGVPVVLLGHSWGSLMVQRLVNSPALLHYSGVVLSGTAYRMPGHMDGGDLSRRHRPNGKGSGHGYEWLSRDVAAQQRAADDPLMFPAEVRALFGIRDGLRLFGRPARLLAKDVPVLILVGDDDILGGARSAGRLADAYRRRSGLTDVELEVYPEARHEVFNELNRDEVVARLVSWLDARFAPAS</sequence>
<dbReference type="SUPFAM" id="SSF53474">
    <property type="entry name" value="alpha/beta-Hydrolases"/>
    <property type="match status" value="1"/>
</dbReference>
<dbReference type="EMBL" id="CP020715">
    <property type="protein sequence ID" value="ARJ04084.1"/>
    <property type="molecule type" value="Genomic_DNA"/>
</dbReference>
<dbReference type="Proteomes" id="UP000192775">
    <property type="component" value="Chromosome"/>
</dbReference>
<dbReference type="RefSeq" id="WP_085017896.1">
    <property type="nucleotide sequence ID" value="NZ_BMHD01000001.1"/>
</dbReference>
<dbReference type="Gene3D" id="3.40.50.1820">
    <property type="entry name" value="alpha/beta hydrolase"/>
    <property type="match status" value="1"/>
</dbReference>
<dbReference type="InterPro" id="IPR029058">
    <property type="entry name" value="AB_hydrolase_fold"/>
</dbReference>
<evidence type="ECO:0000313" key="2">
    <source>
        <dbReference type="Proteomes" id="UP000192775"/>
    </source>
</evidence>
<gene>
    <name evidence="1" type="ORF">B5808_01710</name>
</gene>
<keyword evidence="2" id="KW-1185">Reference proteome</keyword>
<proteinExistence type="predicted"/>
<dbReference type="InterPro" id="IPR022742">
    <property type="entry name" value="Hydrolase_4"/>
</dbReference>
<dbReference type="PANTHER" id="PTHR11614">
    <property type="entry name" value="PHOSPHOLIPASE-RELATED"/>
    <property type="match status" value="1"/>
</dbReference>
<accession>A0A1X9LFY1</accession>
<dbReference type="AlphaFoldDB" id="A0A1X9LFY1"/>
<reference evidence="1 2" key="1">
    <citation type="submission" date="2017-04" db="EMBL/GenBank/DDBJ databases">
        <authorList>
            <person name="Afonso C.L."/>
            <person name="Miller P.J."/>
            <person name="Scott M.A."/>
            <person name="Spackman E."/>
            <person name="Goraichik I."/>
            <person name="Dimitrov K.M."/>
            <person name="Suarez D.L."/>
            <person name="Swayne D.E."/>
        </authorList>
    </citation>
    <scope>NUCLEOTIDE SEQUENCE [LARGE SCALE GENOMIC DNA]</scope>
    <source>
        <strain evidence="2">XA(T)</strain>
    </source>
</reference>
<dbReference type="Pfam" id="PF12146">
    <property type="entry name" value="Hydrolase_4"/>
    <property type="match status" value="1"/>
</dbReference>
<evidence type="ECO:0000313" key="1">
    <source>
        <dbReference type="EMBL" id="ARJ04084.1"/>
    </source>
</evidence>
<dbReference type="KEGG" id="cphy:B5808_01710"/>
<organism evidence="1 2">
    <name type="scientific">Cnuibacter physcomitrellae</name>
    <dbReference type="NCBI Taxonomy" id="1619308"/>
    <lineage>
        <taxon>Bacteria</taxon>
        <taxon>Bacillati</taxon>
        <taxon>Actinomycetota</taxon>
        <taxon>Actinomycetes</taxon>
        <taxon>Micrococcales</taxon>
        <taxon>Microbacteriaceae</taxon>
        <taxon>Cnuibacter</taxon>
    </lineage>
</organism>